<dbReference type="EMBL" id="BAAARK010000006">
    <property type="protein sequence ID" value="GAA2656956.1"/>
    <property type="molecule type" value="Genomic_DNA"/>
</dbReference>
<keyword evidence="2" id="KW-0378">Hydrolase</keyword>
<dbReference type="InterPro" id="IPR000073">
    <property type="entry name" value="AB_hydrolase_1"/>
</dbReference>
<organism evidence="2 3">
    <name type="scientific">Streptomyces lunalinharesii</name>
    <dbReference type="NCBI Taxonomy" id="333384"/>
    <lineage>
        <taxon>Bacteria</taxon>
        <taxon>Bacillati</taxon>
        <taxon>Actinomycetota</taxon>
        <taxon>Actinomycetes</taxon>
        <taxon>Kitasatosporales</taxon>
        <taxon>Streptomycetaceae</taxon>
        <taxon>Streptomyces</taxon>
    </lineage>
</organism>
<dbReference type="Pfam" id="PF12697">
    <property type="entry name" value="Abhydrolase_6"/>
    <property type="match status" value="1"/>
</dbReference>
<evidence type="ECO:0000259" key="1">
    <source>
        <dbReference type="Pfam" id="PF12697"/>
    </source>
</evidence>
<dbReference type="PANTHER" id="PTHR43689:SF8">
    <property type="entry name" value="ALPHA_BETA-HYDROLASES SUPERFAMILY PROTEIN"/>
    <property type="match status" value="1"/>
</dbReference>
<dbReference type="RefSeq" id="WP_344575084.1">
    <property type="nucleotide sequence ID" value="NZ_BAAARK010000006.1"/>
</dbReference>
<dbReference type="Proteomes" id="UP001500994">
    <property type="component" value="Unassembled WGS sequence"/>
</dbReference>
<reference evidence="3" key="1">
    <citation type="journal article" date="2019" name="Int. J. Syst. Evol. Microbiol.">
        <title>The Global Catalogue of Microorganisms (GCM) 10K type strain sequencing project: providing services to taxonomists for standard genome sequencing and annotation.</title>
        <authorList>
            <consortium name="The Broad Institute Genomics Platform"/>
            <consortium name="The Broad Institute Genome Sequencing Center for Infectious Disease"/>
            <person name="Wu L."/>
            <person name="Ma J."/>
        </authorList>
    </citation>
    <scope>NUCLEOTIDE SEQUENCE [LARGE SCALE GENOMIC DNA]</scope>
    <source>
        <strain evidence="3">JCM 16374</strain>
    </source>
</reference>
<evidence type="ECO:0000313" key="2">
    <source>
        <dbReference type="EMBL" id="GAA2656956.1"/>
    </source>
</evidence>
<keyword evidence="3" id="KW-1185">Reference proteome</keyword>
<dbReference type="GO" id="GO:0016787">
    <property type="term" value="F:hydrolase activity"/>
    <property type="evidence" value="ECO:0007669"/>
    <property type="project" value="UniProtKB-KW"/>
</dbReference>
<feature type="domain" description="AB hydrolase-1" evidence="1">
    <location>
        <begin position="68"/>
        <end position="285"/>
    </location>
</feature>
<protein>
    <submittedName>
        <fullName evidence="2">Alpha/beta hydrolase</fullName>
    </submittedName>
</protein>
<gene>
    <name evidence="2" type="ORF">GCM10009864_23870</name>
</gene>
<dbReference type="PRINTS" id="PR00111">
    <property type="entry name" value="ABHYDROLASE"/>
</dbReference>
<dbReference type="SUPFAM" id="SSF53474">
    <property type="entry name" value="alpha/beta-Hydrolases"/>
    <property type="match status" value="1"/>
</dbReference>
<comment type="caution">
    <text evidence="2">The sequence shown here is derived from an EMBL/GenBank/DDBJ whole genome shotgun (WGS) entry which is preliminary data.</text>
</comment>
<sequence length="293" mass="31847">MSTNEGTSARTDGGTSALYTSEAGAAEIRRRYQDALEAWPVPAERVRVPTRHGETFVVVSGPEDAPPVVLLHGSGANATMWQGDIASWAQHFRTYAVDLIGEPGLSAPTRLPLDSDAHAQWLDDVWQGLGLSTAAVVATSLGGLLALDFADRRPERVTRLALLCPGGVGRQKTGWVFTYLLSRAFGRRGVRRSVRAVTGIKDPALQPVLDTVVLTFTYFKARTERLPVFPDEVLRRLGVPVLVIAGDRDALFDSAETARRVRRCVPRATVRLLPGVGHAIFGQTAAIRDFLRD</sequence>
<name>A0ABP6E3F5_9ACTN</name>
<dbReference type="PANTHER" id="PTHR43689">
    <property type="entry name" value="HYDROLASE"/>
    <property type="match status" value="1"/>
</dbReference>
<dbReference type="InterPro" id="IPR029058">
    <property type="entry name" value="AB_hydrolase_fold"/>
</dbReference>
<proteinExistence type="predicted"/>
<accession>A0ABP6E3F5</accession>
<dbReference type="Gene3D" id="3.40.50.1820">
    <property type="entry name" value="alpha/beta hydrolase"/>
    <property type="match status" value="1"/>
</dbReference>
<evidence type="ECO:0000313" key="3">
    <source>
        <dbReference type="Proteomes" id="UP001500994"/>
    </source>
</evidence>